<dbReference type="Gene3D" id="1.10.1510.10">
    <property type="entry name" value="Uncharacterised protein YqeY/AIM41 PF09424, N-terminal domain"/>
    <property type="match status" value="1"/>
</dbReference>
<name>A0A0Q3IBN0_9HYPH</name>
<reference evidence="2 4" key="2">
    <citation type="submission" date="2017-02" db="EMBL/GenBank/DDBJ databases">
        <authorList>
            <person name="Peterson S.W."/>
        </authorList>
    </citation>
    <scope>NUCLEOTIDE SEQUENCE [LARGE SCALE GENOMIC DNA]</scope>
    <source>
        <strain evidence="2 4">DSM 9653</strain>
    </source>
</reference>
<dbReference type="InterPro" id="IPR042184">
    <property type="entry name" value="YqeY/Aim41_N"/>
</dbReference>
<keyword evidence="3" id="KW-1185">Reference proteome</keyword>
<evidence type="ECO:0000313" key="2">
    <source>
        <dbReference type="EMBL" id="SKC02712.1"/>
    </source>
</evidence>
<dbReference type="PANTHER" id="PTHR28055:SF1">
    <property type="entry name" value="ALTERED INHERITANCE OF MITOCHONDRIA PROTEIN 41, MITOCHONDRIAL"/>
    <property type="match status" value="1"/>
</dbReference>
<dbReference type="SUPFAM" id="SSF89095">
    <property type="entry name" value="GatB/YqeY motif"/>
    <property type="match status" value="1"/>
</dbReference>
<evidence type="ECO:0000313" key="3">
    <source>
        <dbReference type="Proteomes" id="UP000051562"/>
    </source>
</evidence>
<dbReference type="RefSeq" id="WP_055726273.1">
    <property type="nucleotide sequence ID" value="NZ_FUYX01000011.1"/>
</dbReference>
<reference evidence="1 3" key="1">
    <citation type="submission" date="2015-10" db="EMBL/GenBank/DDBJ databases">
        <title>Draft genome of Bosea thiooxidans.</title>
        <authorList>
            <person name="Wang X."/>
        </authorList>
    </citation>
    <scope>NUCLEOTIDE SEQUENCE [LARGE SCALE GENOMIC DNA]</scope>
    <source>
        <strain evidence="1 3">CGMCC 9174</strain>
    </source>
</reference>
<dbReference type="AlphaFoldDB" id="A0A0Q3IBN0"/>
<dbReference type="PANTHER" id="PTHR28055">
    <property type="entry name" value="ALTERED INHERITANCE OF MITOCHONDRIA PROTEIN 41, MITOCHONDRIAL"/>
    <property type="match status" value="1"/>
</dbReference>
<proteinExistence type="predicted"/>
<dbReference type="Pfam" id="PF09424">
    <property type="entry name" value="YqeY"/>
    <property type="match status" value="1"/>
</dbReference>
<dbReference type="GO" id="GO:0016884">
    <property type="term" value="F:carbon-nitrogen ligase activity, with glutamine as amido-N-donor"/>
    <property type="evidence" value="ECO:0007669"/>
    <property type="project" value="InterPro"/>
</dbReference>
<dbReference type="EMBL" id="LMAR01000001">
    <property type="protein sequence ID" value="KQK32328.1"/>
    <property type="molecule type" value="Genomic_DNA"/>
</dbReference>
<accession>A0A0Q3IBN0</accession>
<dbReference type="OrthoDB" id="8421855at2"/>
<dbReference type="STRING" id="53254.SAMN05660750_03708"/>
<dbReference type="InterPro" id="IPR003789">
    <property type="entry name" value="Asn/Gln_tRNA_amidoTrase-B-like"/>
</dbReference>
<evidence type="ECO:0000313" key="1">
    <source>
        <dbReference type="EMBL" id="KQK32328.1"/>
    </source>
</evidence>
<sequence length="123" mass="13539">MTTDESLGFLALLKNDLRDAMRARNAAEITTLRGLIAAVDNAQAVPVGDRHETYVFHAFGDGAVEVPRKALGRAELLRLVETEIRSRSDAADDYRRLGRDDKARDLSQEVEILSRYGVPLASG</sequence>
<dbReference type="InterPro" id="IPR019004">
    <property type="entry name" value="YqeY/Aim41"/>
</dbReference>
<gene>
    <name evidence="1" type="ORF">ARD30_00670</name>
    <name evidence="2" type="ORF">SAMN05660750_03708</name>
</gene>
<organism evidence="1 3">
    <name type="scientific">Bosea thiooxidans</name>
    <dbReference type="NCBI Taxonomy" id="53254"/>
    <lineage>
        <taxon>Bacteria</taxon>
        <taxon>Pseudomonadati</taxon>
        <taxon>Pseudomonadota</taxon>
        <taxon>Alphaproteobacteria</taxon>
        <taxon>Hyphomicrobiales</taxon>
        <taxon>Boseaceae</taxon>
        <taxon>Bosea</taxon>
    </lineage>
</organism>
<dbReference type="Proteomes" id="UP000051562">
    <property type="component" value="Unassembled WGS sequence"/>
</dbReference>
<evidence type="ECO:0000313" key="4">
    <source>
        <dbReference type="Proteomes" id="UP000190130"/>
    </source>
</evidence>
<protein>
    <submittedName>
        <fullName evidence="1">Uncharacterized protein</fullName>
    </submittedName>
</protein>
<dbReference type="EMBL" id="FUYX01000011">
    <property type="protein sequence ID" value="SKC02712.1"/>
    <property type="molecule type" value="Genomic_DNA"/>
</dbReference>
<dbReference type="Proteomes" id="UP000190130">
    <property type="component" value="Unassembled WGS sequence"/>
</dbReference>